<gene>
    <name evidence="4" type="ORF">STRMA_0901</name>
</gene>
<evidence type="ECO:0000313" key="4">
    <source>
        <dbReference type="EMBL" id="EHJ52451.1"/>
    </source>
</evidence>
<dbReference type="AlphaFoldDB" id="G5JVP5"/>
<dbReference type="InterPro" id="IPR026881">
    <property type="entry name" value="WYL_dom"/>
</dbReference>
<evidence type="ECO:0000256" key="2">
    <source>
        <dbReference type="ARBA" id="ARBA00023163"/>
    </source>
</evidence>
<dbReference type="RefSeq" id="WP_003080476.1">
    <property type="nucleotide sequence ID" value="NZ_AEUW02000001.1"/>
</dbReference>
<protein>
    <submittedName>
        <fullName evidence="4">HTH domain protein</fullName>
    </submittedName>
</protein>
<dbReference type="InterPro" id="IPR001034">
    <property type="entry name" value="DeoR_HTH"/>
</dbReference>
<dbReference type="InterPro" id="IPR028349">
    <property type="entry name" value="PafC-like"/>
</dbReference>
<evidence type="ECO:0000259" key="3">
    <source>
        <dbReference type="PROSITE" id="PS51000"/>
    </source>
</evidence>
<dbReference type="PROSITE" id="PS51000">
    <property type="entry name" value="HTH_DEOR_2"/>
    <property type="match status" value="1"/>
</dbReference>
<organism evidence="4 5">
    <name type="scientific">Streptococcus macacae NCTC 11558</name>
    <dbReference type="NCBI Taxonomy" id="764298"/>
    <lineage>
        <taxon>Bacteria</taxon>
        <taxon>Bacillati</taxon>
        <taxon>Bacillota</taxon>
        <taxon>Bacilli</taxon>
        <taxon>Lactobacillales</taxon>
        <taxon>Streptococcaceae</taxon>
        <taxon>Streptococcus</taxon>
    </lineage>
</organism>
<evidence type="ECO:0000256" key="1">
    <source>
        <dbReference type="ARBA" id="ARBA00023015"/>
    </source>
</evidence>
<dbReference type="PANTHER" id="PTHR34580">
    <property type="match status" value="1"/>
</dbReference>
<dbReference type="InterPro" id="IPR036388">
    <property type="entry name" value="WH-like_DNA-bd_sf"/>
</dbReference>
<dbReference type="Gene3D" id="1.10.10.10">
    <property type="entry name" value="Winged helix-like DNA-binding domain superfamily/Winged helix DNA-binding domain"/>
    <property type="match status" value="1"/>
</dbReference>
<dbReference type="Proteomes" id="UP000003573">
    <property type="component" value="Unassembled WGS sequence"/>
</dbReference>
<dbReference type="STRING" id="764298.STRMA_0901"/>
<dbReference type="SUPFAM" id="SSF46785">
    <property type="entry name" value="Winged helix' DNA-binding domain"/>
    <property type="match status" value="1"/>
</dbReference>
<proteinExistence type="predicted"/>
<reference evidence="4 5" key="1">
    <citation type="journal article" date="2014" name="Int. J. Syst. Evol. Microbiol.">
        <title>Phylogenomics and the dynamic genome evolution of the genus Streptococcus.</title>
        <authorList>
            <consortium name="The Broad Institute Genome Sequencing Platform"/>
            <person name="Richards V.P."/>
            <person name="Palmer S.R."/>
            <person name="Pavinski Bitar P.D."/>
            <person name="Qin X."/>
            <person name="Weinstock G.M."/>
            <person name="Highlander S.K."/>
            <person name="Town C.D."/>
            <person name="Burne R.A."/>
            <person name="Stanhope M.J."/>
        </authorList>
    </citation>
    <scope>NUCLEOTIDE SEQUENCE [LARGE SCALE GENOMIC DNA]</scope>
    <source>
        <strain evidence="4 5">NCTC 11558</strain>
    </source>
</reference>
<dbReference type="PANTHER" id="PTHR34580:SF1">
    <property type="entry name" value="PROTEIN PAFC"/>
    <property type="match status" value="1"/>
</dbReference>
<name>G5JVP5_9STRE</name>
<dbReference type="PROSITE" id="PS52050">
    <property type="entry name" value="WYL"/>
    <property type="match status" value="1"/>
</dbReference>
<dbReference type="InterPro" id="IPR057727">
    <property type="entry name" value="WCX_dom"/>
</dbReference>
<evidence type="ECO:0000313" key="5">
    <source>
        <dbReference type="Proteomes" id="UP000003573"/>
    </source>
</evidence>
<accession>G5JVP5</accession>
<feature type="domain" description="HTH deoR-type" evidence="3">
    <location>
        <begin position="2"/>
        <end position="57"/>
    </location>
</feature>
<keyword evidence="5" id="KW-1185">Reference proteome</keyword>
<dbReference type="eggNOG" id="COG2378">
    <property type="taxonomic scope" value="Bacteria"/>
</dbReference>
<dbReference type="GO" id="GO:0003700">
    <property type="term" value="F:DNA-binding transcription factor activity"/>
    <property type="evidence" value="ECO:0007669"/>
    <property type="project" value="InterPro"/>
</dbReference>
<dbReference type="InterPro" id="IPR051534">
    <property type="entry name" value="CBASS_pafABC_assoc_protein"/>
</dbReference>
<dbReference type="Pfam" id="PF08279">
    <property type="entry name" value="HTH_11"/>
    <property type="match status" value="1"/>
</dbReference>
<keyword evidence="1" id="KW-0805">Transcription regulation</keyword>
<comment type="caution">
    <text evidence="4">The sequence shown here is derived from an EMBL/GenBank/DDBJ whole genome shotgun (WGS) entry which is preliminary data.</text>
</comment>
<dbReference type="Pfam" id="PF25583">
    <property type="entry name" value="WCX"/>
    <property type="match status" value="1"/>
</dbReference>
<dbReference type="EMBL" id="AEUW02000001">
    <property type="protein sequence ID" value="EHJ52451.1"/>
    <property type="molecule type" value="Genomic_DNA"/>
</dbReference>
<dbReference type="InterPro" id="IPR036390">
    <property type="entry name" value="WH_DNA-bd_sf"/>
</dbReference>
<dbReference type="OrthoDB" id="9815009at2"/>
<sequence>MQESRLFRMIYQLLEKGKIRAGDLAQQFEVSVRTIYRDVDALSAAGIPIYASPGRNGGIELDKNFILSKSLLSQEEKQQILQSLQGLASVNGFHYTQQLMIKLSALFQMRNPNWIEVDFNTWQSQNKEQELFDSLKEAICCKQVISFCYFSSQEKMTQRKAKPVRLVFKGQNWYLYAYCLLRQDFRFFKLSRLKKLKLAEETFEDDFSDLVIEKKLNLPPTVHLSLKFDRKLAFRVYDEFLEVKTDTEGDLYAELDIPDSALLDSYILSFGDAVEVLEPAFIRQRITEKLGKILKRYKS</sequence>
<keyword evidence="2" id="KW-0804">Transcription</keyword>
<dbReference type="Pfam" id="PF13280">
    <property type="entry name" value="WYL"/>
    <property type="match status" value="1"/>
</dbReference>
<dbReference type="PIRSF" id="PIRSF016838">
    <property type="entry name" value="PafC"/>
    <property type="match status" value="1"/>
</dbReference>
<dbReference type="InterPro" id="IPR013196">
    <property type="entry name" value="HTH_11"/>
</dbReference>